<dbReference type="EMBL" id="FFEF01000001">
    <property type="protein sequence ID" value="CWT73105.1"/>
    <property type="molecule type" value="Genomic_DNA"/>
</dbReference>
<sequence length="67" mass="7569">MNGLKADRPSANKANLSIDDVIKQEEIKRISFDMSESLHRELKKYAAENGVTIRVVLNKLVSDLLNK</sequence>
<evidence type="ECO:0000313" key="10">
    <source>
        <dbReference type="Proteomes" id="UP000283829"/>
    </source>
</evidence>
<evidence type="ECO:0000313" key="5">
    <source>
        <dbReference type="EMBL" id="RQJ68859.1"/>
    </source>
</evidence>
<reference evidence="2 6" key="2">
    <citation type="submission" date="2016-02" db="EMBL/GenBank/DDBJ databases">
        <authorList>
            <consortium name="Pathogen Informatics"/>
        </authorList>
    </citation>
    <scope>NUCLEOTIDE SEQUENCE [LARGE SCALE GENOMIC DNA]</scope>
    <source>
        <strain evidence="2 6">2842STDY5881531</strain>
    </source>
</reference>
<evidence type="ECO:0000313" key="2">
    <source>
        <dbReference type="EMBL" id="CWT73105.1"/>
    </source>
</evidence>
<reference evidence="1 7" key="1">
    <citation type="submission" date="2015-07" db="EMBL/GenBank/DDBJ databases">
        <title>Comparative genome sequencing reveals within-host evolution of Neisseria meningitidis during.</title>
        <authorList>
            <person name="Klughammer J."/>
            <person name="Dittrich M."/>
            <person name="Mueller T."/>
            <person name="Blom J."/>
            <person name="Goesmann A."/>
            <person name="Vogel U."/>
            <person name="Frosch M."/>
            <person name="Bock C."/>
            <person name="Schoen C."/>
        </authorList>
    </citation>
    <scope>NUCLEOTIDE SEQUENCE [LARGE SCALE GENOMIC DNA]</scope>
    <source>
        <strain evidence="1 7">DE8555</strain>
    </source>
</reference>
<dbReference type="GO" id="GO:0006355">
    <property type="term" value="P:regulation of DNA-templated transcription"/>
    <property type="evidence" value="ECO:0007669"/>
    <property type="project" value="InterPro"/>
</dbReference>
<dbReference type="EMBL" id="NTLY01000002">
    <property type="protein sequence ID" value="PBJ88009.1"/>
    <property type="molecule type" value="Genomic_DNA"/>
</dbReference>
<evidence type="ECO:0000313" key="4">
    <source>
        <dbReference type="EMBL" id="RGB13198.1"/>
    </source>
</evidence>
<dbReference type="Proteomes" id="UP000283829">
    <property type="component" value="Unassembled WGS sequence"/>
</dbReference>
<dbReference type="Proteomes" id="UP000260504">
    <property type="component" value="Unassembled WGS sequence"/>
</dbReference>
<evidence type="ECO:0000313" key="3">
    <source>
        <dbReference type="EMBL" id="PBJ88009.1"/>
    </source>
</evidence>
<reference evidence="3" key="6">
    <citation type="submission" date="2017-09" db="EMBL/GenBank/DDBJ databases">
        <authorList>
            <person name="Kretz C."/>
            <person name="Retchless A."/>
            <person name="Wang X."/>
        </authorList>
    </citation>
    <scope>NUCLEOTIDE SEQUENCE</scope>
    <source>
        <strain evidence="3">M26503</strain>
    </source>
</reference>
<dbReference type="EMBL" id="NWXB01000001">
    <property type="protein sequence ID" value="RQJ68859.1"/>
    <property type="molecule type" value="Genomic_DNA"/>
</dbReference>
<dbReference type="SUPFAM" id="SSF47598">
    <property type="entry name" value="Ribbon-helix-helix"/>
    <property type="match status" value="1"/>
</dbReference>
<name>A0A0Y5NT47_NEIME</name>
<gene>
    <name evidence="4" type="ORF">CIJ84_12280</name>
    <name evidence="3" type="ORF">CNQ34_09235</name>
    <name evidence="5" type="ORF">COI09_01220</name>
    <name evidence="1" type="ORF">DE8555_0877</name>
    <name evidence="2" type="ORF">ERS514851_00289</name>
</gene>
<reference evidence="5 10" key="5">
    <citation type="submission" date="2017-09" db="EMBL/GenBank/DDBJ databases">
        <title>Phenotypic and genotypic characterization of Colombian isolates of Neisseria meningitidis recovered from invasive disease.</title>
        <authorList>
            <person name="Duarte C."/>
            <person name="Gabastou J.M."/>
            <person name="Moreno J."/>
        </authorList>
    </citation>
    <scope>NUCLEOTIDE SEQUENCE [LARGE SCALE GENOMIC DNA]</scope>
    <source>
        <strain evidence="5 10">INS-Nm1124</strain>
    </source>
</reference>
<dbReference type="AlphaFoldDB" id="A0A0Y5NT47"/>
<dbReference type="RefSeq" id="WP_002214489.1">
    <property type="nucleotide sequence ID" value="NZ_CP007667.1"/>
</dbReference>
<accession>A0A0Y5NT47</accession>
<protein>
    <submittedName>
        <fullName evidence="5">Chromosome partitioning protein ParB</fullName>
    </submittedName>
    <submittedName>
        <fullName evidence="2">ParB protein</fullName>
    </submittedName>
</protein>
<dbReference type="Proteomes" id="UP000217930">
    <property type="component" value="Unassembled WGS sequence"/>
</dbReference>
<proteinExistence type="predicted"/>
<organism evidence="5 10">
    <name type="scientific">Neisseria meningitidis</name>
    <dbReference type="NCBI Taxonomy" id="487"/>
    <lineage>
        <taxon>Bacteria</taxon>
        <taxon>Pseudomonadati</taxon>
        <taxon>Pseudomonadota</taxon>
        <taxon>Betaproteobacteria</taxon>
        <taxon>Neisseriales</taxon>
        <taxon>Neisseriaceae</taxon>
        <taxon>Neisseria</taxon>
    </lineage>
</organism>
<dbReference type="Proteomes" id="UP000069876">
    <property type="component" value="Unassembled WGS sequence"/>
</dbReference>
<evidence type="ECO:0000313" key="9">
    <source>
        <dbReference type="Proteomes" id="UP000260504"/>
    </source>
</evidence>
<evidence type="ECO:0000313" key="1">
    <source>
        <dbReference type="EMBL" id="ANW91438.1"/>
    </source>
</evidence>
<evidence type="ECO:0000313" key="6">
    <source>
        <dbReference type="Proteomes" id="UP000069876"/>
    </source>
</evidence>
<reference evidence="3 8" key="3">
    <citation type="journal article" date="2017" name="Clin. Infect. Dis.">
        <title>Increased Risk for Meningococcal Disease among Men who have Sex with Men in the United States, 2012-2015.</title>
        <authorList>
            <person name="Folaranmi T.A."/>
            <person name="Kretz C.B."/>
            <person name="Kamiya H."/>
            <person name="MacNeil J.R."/>
            <person name="Whaley M.J."/>
            <person name="Blain A."/>
            <person name="Antwi M."/>
            <person name="Dorsinville M."/>
            <person name="Pacilli M."/>
            <person name="Smith S."/>
            <person name="Civen R."/>
            <person name="Ngo V."/>
            <person name="Winter K."/>
            <person name="Harriman K."/>
            <person name="Wang X."/>
            <person name="Bowen V.B."/>
            <person name="Patel M."/>
            <person name="Martin S."/>
            <person name="Misegades L."/>
            <person name="Meyer S.A."/>
        </authorList>
    </citation>
    <scope>NUCLEOTIDE SEQUENCE [LARGE SCALE GENOMIC DNA]</scope>
    <source>
        <strain evidence="3 8">M26503</strain>
    </source>
</reference>
<evidence type="ECO:0000313" key="7">
    <source>
        <dbReference type="Proteomes" id="UP000092966"/>
    </source>
</evidence>
<reference evidence="4 9" key="4">
    <citation type="submission" date="2017-08" db="EMBL/GenBank/DDBJ databases">
        <title>Meningococcal Conjunctivitis and Endemic Carriage at a Military Recruit Training Center.</title>
        <authorList>
            <person name="Bobb A.J."/>
            <person name="Galac M.R."/>
            <person name="Snesrud E."/>
            <person name="Clagett C.D."/>
        </authorList>
    </citation>
    <scope>NUCLEOTIDE SEQUENCE [LARGE SCALE GENOMIC DNA]</scope>
    <source>
        <strain evidence="4 9">MRSN431200</strain>
    </source>
</reference>
<dbReference type="EMBL" id="NVYQ01000203">
    <property type="protein sequence ID" value="RGB13198.1"/>
    <property type="molecule type" value="Genomic_DNA"/>
</dbReference>
<evidence type="ECO:0000313" key="8">
    <source>
        <dbReference type="Proteomes" id="UP000217930"/>
    </source>
</evidence>
<dbReference type="InterPro" id="IPR010985">
    <property type="entry name" value="Ribbon_hlx_hlx"/>
</dbReference>
<dbReference type="Proteomes" id="UP000092966">
    <property type="component" value="Chromosome"/>
</dbReference>
<dbReference type="Gene3D" id="1.10.1220.10">
    <property type="entry name" value="Met repressor-like"/>
    <property type="match status" value="1"/>
</dbReference>
<dbReference type="InterPro" id="IPR013321">
    <property type="entry name" value="Arc_rbn_hlx_hlx"/>
</dbReference>
<dbReference type="EMBL" id="CP012393">
    <property type="protein sequence ID" value="ANW91438.1"/>
    <property type="molecule type" value="Genomic_DNA"/>
</dbReference>
<dbReference type="OMA" id="TEANHRE"/>